<evidence type="ECO:0000313" key="2">
    <source>
        <dbReference type="Proteomes" id="UP000008206"/>
    </source>
</evidence>
<keyword evidence="2" id="KW-1185">Reference proteome</keyword>
<gene>
    <name evidence="1" type="ordered locus">Cyan7822_3438</name>
</gene>
<accession>E0UEE1</accession>
<dbReference type="RefSeq" id="WP_013323456.1">
    <property type="nucleotide sequence ID" value="NC_014501.1"/>
</dbReference>
<evidence type="ECO:0000313" key="1">
    <source>
        <dbReference type="EMBL" id="ADN15387.1"/>
    </source>
</evidence>
<organism evidence="1 2">
    <name type="scientific">Gloeothece verrucosa (strain PCC 7822)</name>
    <name type="common">Cyanothece sp. (strain PCC 7822)</name>
    <dbReference type="NCBI Taxonomy" id="497965"/>
    <lineage>
        <taxon>Bacteria</taxon>
        <taxon>Bacillati</taxon>
        <taxon>Cyanobacteriota</taxon>
        <taxon>Cyanophyceae</taxon>
        <taxon>Oscillatoriophycideae</taxon>
        <taxon>Chroococcales</taxon>
        <taxon>Aphanothecaceae</taxon>
        <taxon>Gloeothece</taxon>
        <taxon>Gloeothece verrucosa</taxon>
    </lineage>
</organism>
<dbReference type="KEGG" id="cyj:Cyan7822_3438"/>
<sequence length="100" mass="11250">MDLSLSDVEILSLVDLLKTHTELFTQADKHSLIALINTLPDDKEAISNNIILWYEERPIIEEAMFEKLSSDEGFSGALGEQNTPLTPEEYKQTIKDAISL</sequence>
<proteinExistence type="predicted"/>
<name>E0UEE1_GLOV7</name>
<protein>
    <submittedName>
        <fullName evidence="1">Uncharacterized protein</fullName>
    </submittedName>
</protein>
<dbReference type="EMBL" id="CP002198">
    <property type="protein sequence ID" value="ADN15387.1"/>
    <property type="molecule type" value="Genomic_DNA"/>
</dbReference>
<dbReference type="HOGENOM" id="CLU_165262_0_0_3"/>
<dbReference type="AlphaFoldDB" id="E0UEE1"/>
<dbReference type="OrthoDB" id="465958at2"/>
<dbReference type="eggNOG" id="ENOG5033C9S">
    <property type="taxonomic scope" value="Bacteria"/>
</dbReference>
<reference evidence="2" key="1">
    <citation type="journal article" date="2011" name="MBio">
        <title>Novel metabolic attributes of the genus Cyanothece, comprising a group of unicellular nitrogen-fixing Cyanobacteria.</title>
        <authorList>
            <person name="Bandyopadhyay A."/>
            <person name="Elvitigala T."/>
            <person name="Welsh E."/>
            <person name="Stockel J."/>
            <person name="Liberton M."/>
            <person name="Min H."/>
            <person name="Sherman L.A."/>
            <person name="Pakrasi H.B."/>
        </authorList>
    </citation>
    <scope>NUCLEOTIDE SEQUENCE [LARGE SCALE GENOMIC DNA]</scope>
    <source>
        <strain evidence="2">PCC 7822</strain>
    </source>
</reference>
<dbReference type="Proteomes" id="UP000008206">
    <property type="component" value="Chromosome"/>
</dbReference>